<dbReference type="HOGENOM" id="CLU_068680_0_0_6"/>
<evidence type="ECO:0000313" key="2">
    <source>
        <dbReference type="Proteomes" id="UP000001982"/>
    </source>
</evidence>
<dbReference type="KEGG" id="sdn:Sden_0292"/>
<dbReference type="OrthoDB" id="9816539at2"/>
<protein>
    <submittedName>
        <fullName evidence="1">Metal-binding protein</fullName>
    </submittedName>
</protein>
<dbReference type="Pfam" id="PF02810">
    <property type="entry name" value="SEC-C"/>
    <property type="match status" value="1"/>
</dbReference>
<keyword evidence="2" id="KW-1185">Reference proteome</keyword>
<evidence type="ECO:0000313" key="1">
    <source>
        <dbReference type="EMBL" id="ABE53588.1"/>
    </source>
</evidence>
<dbReference type="Proteomes" id="UP000001982">
    <property type="component" value="Chromosome"/>
</dbReference>
<sequence>MKTGRNDPCPCGSAKKYKNCCMDAISKQNSALLDDISQVTAMNPNLTHDELDLVLQQKAFAQNNRPIADFCGLSPAQMANWLYAPFNELNCVAISPPDDLSSSPVMRYLEVILDEAMAQNGSFKATSKGNLPTKLVKQASGLLPEFAVAQFSTNISISEYAGSNEDKFNALHYTRILAELSGIIYRKSGSYHVKKAAQKQYQSQGLTAFFLPMLEAAITKYNWGYLDSWEHDAVLSTFWLFMLWRLQSHASVDELIDEVATAFPDLLHQFPADKYRTPQAQLGMGIDSRFLKRFLQFWGFITLDPKRLFAEPREPRKVQIQPLLTQTFKFTI</sequence>
<dbReference type="InterPro" id="IPR004027">
    <property type="entry name" value="SEC_C_motif"/>
</dbReference>
<dbReference type="STRING" id="318161.Sden_0292"/>
<dbReference type="DNASU" id="4019796"/>
<dbReference type="eggNOG" id="COG3012">
    <property type="taxonomic scope" value="Bacteria"/>
</dbReference>
<reference evidence="1 2" key="1">
    <citation type="submission" date="2006-03" db="EMBL/GenBank/DDBJ databases">
        <title>Complete sequence of Shewanella denitrificans OS217.</title>
        <authorList>
            <consortium name="US DOE Joint Genome Institute"/>
            <person name="Copeland A."/>
            <person name="Lucas S."/>
            <person name="Lapidus A."/>
            <person name="Barry K."/>
            <person name="Detter J.C."/>
            <person name="Glavina del Rio T."/>
            <person name="Hammon N."/>
            <person name="Israni S."/>
            <person name="Dalin E."/>
            <person name="Tice H."/>
            <person name="Pitluck S."/>
            <person name="Brettin T."/>
            <person name="Bruce D."/>
            <person name="Han C."/>
            <person name="Tapia R."/>
            <person name="Gilna P."/>
            <person name="Kiss H."/>
            <person name="Schmutz J."/>
            <person name="Larimer F."/>
            <person name="Land M."/>
            <person name="Hauser L."/>
            <person name="Kyrpides N."/>
            <person name="Lykidis A."/>
            <person name="Richardson P."/>
        </authorList>
    </citation>
    <scope>NUCLEOTIDE SEQUENCE [LARGE SCALE GENOMIC DNA]</scope>
    <source>
        <strain evidence="2">OS217 / ATCC BAA-1090 / DSM 15013</strain>
    </source>
</reference>
<accession>Q12SI8</accession>
<dbReference type="RefSeq" id="WP_011494755.1">
    <property type="nucleotide sequence ID" value="NC_007954.1"/>
</dbReference>
<dbReference type="EMBL" id="CP000302">
    <property type="protein sequence ID" value="ABE53588.1"/>
    <property type="molecule type" value="Genomic_DNA"/>
</dbReference>
<dbReference type="AlphaFoldDB" id="Q12SI8"/>
<organism evidence="1 2">
    <name type="scientific">Shewanella denitrificans (strain OS217 / ATCC BAA-1090 / DSM 15013)</name>
    <dbReference type="NCBI Taxonomy" id="318161"/>
    <lineage>
        <taxon>Bacteria</taxon>
        <taxon>Pseudomonadati</taxon>
        <taxon>Pseudomonadota</taxon>
        <taxon>Gammaproteobacteria</taxon>
        <taxon>Alteromonadales</taxon>
        <taxon>Shewanellaceae</taxon>
        <taxon>Shewanella</taxon>
    </lineage>
</organism>
<dbReference type="SUPFAM" id="SSF103642">
    <property type="entry name" value="Sec-C motif"/>
    <property type="match status" value="1"/>
</dbReference>
<name>Q12SI8_SHEDO</name>
<proteinExistence type="predicted"/>
<gene>
    <name evidence="1" type="ordered locus">Sden_0292</name>
</gene>
<dbReference type="Gene3D" id="3.10.450.50">
    <property type="match status" value="1"/>
</dbReference>